<evidence type="ECO:0000313" key="4">
    <source>
        <dbReference type="EMBL" id="APT85624.1"/>
    </source>
</evidence>
<feature type="signal peptide" evidence="2">
    <location>
        <begin position="1"/>
        <end position="33"/>
    </location>
</feature>
<organism evidence="4 5">
    <name type="scientific">Corynebacterium aquilae DSM 44791</name>
    <dbReference type="NCBI Taxonomy" id="1431546"/>
    <lineage>
        <taxon>Bacteria</taxon>
        <taxon>Bacillati</taxon>
        <taxon>Actinomycetota</taxon>
        <taxon>Actinomycetes</taxon>
        <taxon>Mycobacteriales</taxon>
        <taxon>Corynebacteriaceae</taxon>
        <taxon>Corynebacterium</taxon>
    </lineage>
</organism>
<reference evidence="4 5" key="1">
    <citation type="submission" date="2014-08" db="EMBL/GenBank/DDBJ databases">
        <title>Complete genome sequence of Corynebacterium aquilae S-613T(T) (=DSM 44791(T)), isolated from the choana of a healthy golden eagle.</title>
        <authorList>
            <person name="Ruckert C."/>
            <person name="Albersmeier A."/>
            <person name="Winkler A."/>
            <person name="Kalinowski J."/>
        </authorList>
    </citation>
    <scope>NUCLEOTIDE SEQUENCE [LARGE SCALE GENOMIC DNA]</scope>
    <source>
        <strain evidence="4 5">S-613</strain>
    </source>
</reference>
<accession>A0A1L7CIE8</accession>
<dbReference type="OrthoDB" id="4427769at2"/>
<dbReference type="RefSeq" id="WP_075727906.1">
    <property type="nucleotide sequence ID" value="NZ_CP009245.1"/>
</dbReference>
<gene>
    <name evidence="4" type="ORF">CAQU_11890</name>
</gene>
<proteinExistence type="predicted"/>
<dbReference type="InterPro" id="IPR007969">
    <property type="entry name" value="DUF732"/>
</dbReference>
<sequence length="185" mass="18674">MTARHGRTRHALAMVAGASALGLLLAGCGGATTEDEGVPTTVAPLKPSDAASPSEKASTSAASSTSAAASASAQPGATEAPVAAPPTFGQDSTREISEIPSAPNDRTTADNDYLKQLQDGGISTEGLENQLIGMAQDVCMNKEQGGQSYLVQGFGGQLVEQNHTSLPADQAANLITQAAEKAYCS</sequence>
<dbReference type="AlphaFoldDB" id="A0A1L7CIE8"/>
<dbReference type="PROSITE" id="PS51257">
    <property type="entry name" value="PROKAR_LIPOPROTEIN"/>
    <property type="match status" value="1"/>
</dbReference>
<evidence type="ECO:0000256" key="2">
    <source>
        <dbReference type="SAM" id="SignalP"/>
    </source>
</evidence>
<evidence type="ECO:0000313" key="5">
    <source>
        <dbReference type="Proteomes" id="UP000185478"/>
    </source>
</evidence>
<dbReference type="EMBL" id="CP009245">
    <property type="protein sequence ID" value="APT85624.1"/>
    <property type="molecule type" value="Genomic_DNA"/>
</dbReference>
<feature type="chain" id="PRO_5038905594" description="DUF732 domain-containing protein" evidence="2">
    <location>
        <begin position="34"/>
        <end position="185"/>
    </location>
</feature>
<keyword evidence="5" id="KW-1185">Reference proteome</keyword>
<keyword evidence="2" id="KW-0732">Signal</keyword>
<dbReference type="Pfam" id="PF05305">
    <property type="entry name" value="DUF732"/>
    <property type="match status" value="1"/>
</dbReference>
<evidence type="ECO:0000259" key="3">
    <source>
        <dbReference type="Pfam" id="PF05305"/>
    </source>
</evidence>
<name>A0A1L7CIE8_9CORY</name>
<feature type="compositionally biased region" description="Low complexity" evidence="1">
    <location>
        <begin position="50"/>
        <end position="80"/>
    </location>
</feature>
<feature type="domain" description="DUF732" evidence="3">
    <location>
        <begin position="109"/>
        <end position="184"/>
    </location>
</feature>
<dbReference type="Proteomes" id="UP000185478">
    <property type="component" value="Chromosome"/>
</dbReference>
<dbReference type="KEGG" id="caqu:CAQU_11890"/>
<dbReference type="STRING" id="1431546.CAQU_11890"/>
<feature type="region of interest" description="Disordered" evidence="1">
    <location>
        <begin position="36"/>
        <end position="109"/>
    </location>
</feature>
<evidence type="ECO:0000256" key="1">
    <source>
        <dbReference type="SAM" id="MobiDB-lite"/>
    </source>
</evidence>
<protein>
    <recommendedName>
        <fullName evidence="3">DUF732 domain-containing protein</fullName>
    </recommendedName>
</protein>